<dbReference type="Proteomes" id="UP000634919">
    <property type="component" value="Unassembled WGS sequence"/>
</dbReference>
<dbReference type="SMART" id="SM00091">
    <property type="entry name" value="PAS"/>
    <property type="match status" value="2"/>
</dbReference>
<evidence type="ECO:0000313" key="6">
    <source>
        <dbReference type="Proteomes" id="UP000634919"/>
    </source>
</evidence>
<keyword evidence="1" id="KW-0472">Membrane</keyword>
<dbReference type="InterPro" id="IPR005330">
    <property type="entry name" value="MHYT_dom"/>
</dbReference>
<keyword evidence="1" id="KW-1133">Transmembrane helix</keyword>
<dbReference type="Pfam" id="PF00989">
    <property type="entry name" value="PAS"/>
    <property type="match status" value="1"/>
</dbReference>
<feature type="transmembrane region" description="Helical" evidence="1">
    <location>
        <begin position="95"/>
        <end position="113"/>
    </location>
</feature>
<dbReference type="InterPro" id="IPR029787">
    <property type="entry name" value="Nucleotide_cyclase"/>
</dbReference>
<dbReference type="InterPro" id="IPR000014">
    <property type="entry name" value="PAS"/>
</dbReference>
<dbReference type="Pfam" id="PF13426">
    <property type="entry name" value="PAS_9"/>
    <property type="match status" value="1"/>
</dbReference>
<dbReference type="InterPro" id="IPR001610">
    <property type="entry name" value="PAC"/>
</dbReference>
<feature type="domain" description="PAC" evidence="3">
    <location>
        <begin position="349"/>
        <end position="399"/>
    </location>
</feature>
<feature type="transmembrane region" description="Helical" evidence="1">
    <location>
        <begin position="159"/>
        <end position="177"/>
    </location>
</feature>
<feature type="transmembrane region" description="Helical" evidence="1">
    <location>
        <begin position="25"/>
        <end position="48"/>
    </location>
</feature>
<reference evidence="5 6" key="1">
    <citation type="submission" date="2020-08" db="EMBL/GenBank/DDBJ databases">
        <title>A Genomic Blueprint of the Chicken Gut Microbiome.</title>
        <authorList>
            <person name="Gilroy R."/>
            <person name="Ravi A."/>
            <person name="Getino M."/>
            <person name="Pursley I."/>
            <person name="Horton D.L."/>
            <person name="Alikhan N.-F."/>
            <person name="Baker D."/>
            <person name="Gharbi K."/>
            <person name="Hall N."/>
            <person name="Watson M."/>
            <person name="Adriaenssens E.M."/>
            <person name="Foster-Nyarko E."/>
            <person name="Jarju S."/>
            <person name="Secka A."/>
            <person name="Antonio M."/>
            <person name="Oren A."/>
            <person name="Chaudhuri R."/>
            <person name="La Ragione R.M."/>
            <person name="Hildebrand F."/>
            <person name="Pallen M.J."/>
        </authorList>
    </citation>
    <scope>NUCLEOTIDE SEQUENCE [LARGE SCALE GENOMIC DNA]</scope>
    <source>
        <strain evidence="5 6">Sa2CVA6</strain>
    </source>
</reference>
<dbReference type="NCBIfam" id="TIGR00229">
    <property type="entry name" value="sensory_box"/>
    <property type="match status" value="2"/>
</dbReference>
<sequence length="683" mass="74890">MLGPFVTDSASSHHTMALVHASHNLGLVVLSLLVVFISSCAAFYMAHANRQAAALSHRRVSLLCASMVLGLGIWAMHFIGMLAMRLPTAVHYDPLGTGLSIIPGMVAAWLALWSLQSVNPSNTRILVSATMAALGIGAMHYSGIAAMRLDGRMLFDLPLSVLSLLAGLMCSVVAFVCQRIIYSYGVDRLHWSWRLLPPLLMSLAIASMHYISMLALRVAVQAPQQPGAQAQMEHSESLPLLIAAMSFVVFLILGLANALLRYRDLWQAVAVRDARLNAMIDTAEDGFITIDAKGHIQDFNPAAERIFGYSKDEIAGRNVSTLMPSPLSEQHDGHLERHVGQPNRAISINGREVLGKRKDGRHVPLQLAIGKALTPDGTIFVGYLQDISERKRTDAQLRIAASVFHHVREGVAIVDANHNISDVNPAFLRLMEKTRESCVGRSLESLYEDTDIPPDMSKLWQVVATQQYWQSEIMFTRSNGSVWMQRLSISPVLSELQRPQHFIAVVSDVSERPGLEGTLPYADLHDSVTGLPGQKLFMDRLSSAVLTARRKATHVGIMVVKILPAQGPAMQPGNTDFTGALRVLAQLLQQQLRSTDTLARFGEDHLALLLPGFKEQQAFKALIQRLGHTLHEASASYSKYGVQEILLGSGSTLQSSLTATELMETTLENMAPLWSNPNAQVHW</sequence>
<evidence type="ECO:0000259" key="2">
    <source>
        <dbReference type="PROSITE" id="PS50112"/>
    </source>
</evidence>
<protein>
    <submittedName>
        <fullName evidence="5">PAS domain S-box protein</fullName>
    </submittedName>
</protein>
<name>A0ABR8S753_9BURK</name>
<feature type="transmembrane region" description="Helical" evidence="1">
    <location>
        <begin position="240"/>
        <end position="260"/>
    </location>
</feature>
<dbReference type="PROSITE" id="PS50112">
    <property type="entry name" value="PAS"/>
    <property type="match status" value="1"/>
</dbReference>
<accession>A0ABR8S753</accession>
<gene>
    <name evidence="5" type="ORF">H9646_02315</name>
</gene>
<organism evidence="5 6">
    <name type="scientific">Comamonas avium</name>
    <dbReference type="NCBI Taxonomy" id="2762231"/>
    <lineage>
        <taxon>Bacteria</taxon>
        <taxon>Pseudomonadati</taxon>
        <taxon>Pseudomonadota</taxon>
        <taxon>Betaproteobacteria</taxon>
        <taxon>Burkholderiales</taxon>
        <taxon>Comamonadaceae</taxon>
        <taxon>Comamonas</taxon>
    </lineage>
</organism>
<dbReference type="SMART" id="SM00267">
    <property type="entry name" value="GGDEF"/>
    <property type="match status" value="1"/>
</dbReference>
<evidence type="ECO:0000313" key="5">
    <source>
        <dbReference type="EMBL" id="MBD7959301.1"/>
    </source>
</evidence>
<evidence type="ECO:0000256" key="1">
    <source>
        <dbReference type="PROSITE-ProRule" id="PRU00244"/>
    </source>
</evidence>
<dbReference type="SMART" id="SM00086">
    <property type="entry name" value="PAC"/>
    <property type="match status" value="2"/>
</dbReference>
<dbReference type="InterPro" id="IPR000160">
    <property type="entry name" value="GGDEF_dom"/>
</dbReference>
<dbReference type="InterPro" id="IPR043128">
    <property type="entry name" value="Rev_trsase/Diguanyl_cyclase"/>
</dbReference>
<proteinExistence type="predicted"/>
<dbReference type="EMBL" id="JACSQK010000001">
    <property type="protein sequence ID" value="MBD7959301.1"/>
    <property type="molecule type" value="Genomic_DNA"/>
</dbReference>
<dbReference type="PROSITE" id="PS50113">
    <property type="entry name" value="PAC"/>
    <property type="match status" value="2"/>
</dbReference>
<feature type="domain" description="MHYT" evidence="4">
    <location>
        <begin position="23"/>
        <end position="219"/>
    </location>
</feature>
<dbReference type="Pfam" id="PF00990">
    <property type="entry name" value="GGDEF"/>
    <property type="match status" value="1"/>
</dbReference>
<dbReference type="PANTHER" id="PTHR44757:SF2">
    <property type="entry name" value="BIOFILM ARCHITECTURE MAINTENANCE PROTEIN MBAA"/>
    <property type="match status" value="1"/>
</dbReference>
<evidence type="ECO:0000259" key="4">
    <source>
        <dbReference type="PROSITE" id="PS50924"/>
    </source>
</evidence>
<dbReference type="PANTHER" id="PTHR44757">
    <property type="entry name" value="DIGUANYLATE CYCLASE DGCP"/>
    <property type="match status" value="1"/>
</dbReference>
<dbReference type="InterPro" id="IPR013767">
    <property type="entry name" value="PAS_fold"/>
</dbReference>
<dbReference type="PROSITE" id="PS50924">
    <property type="entry name" value="MHYT"/>
    <property type="match status" value="1"/>
</dbReference>
<feature type="domain" description="PAC" evidence="3">
    <location>
        <begin position="469"/>
        <end position="521"/>
    </location>
</feature>
<dbReference type="SUPFAM" id="SSF55785">
    <property type="entry name" value="PYP-like sensor domain (PAS domain)"/>
    <property type="match status" value="2"/>
</dbReference>
<evidence type="ECO:0000259" key="3">
    <source>
        <dbReference type="PROSITE" id="PS50113"/>
    </source>
</evidence>
<dbReference type="Pfam" id="PF03707">
    <property type="entry name" value="MHYT"/>
    <property type="match status" value="3"/>
</dbReference>
<feature type="domain" description="PAS" evidence="2">
    <location>
        <begin position="272"/>
        <end position="325"/>
    </location>
</feature>
<dbReference type="Gene3D" id="3.30.70.270">
    <property type="match status" value="1"/>
</dbReference>
<dbReference type="InterPro" id="IPR035965">
    <property type="entry name" value="PAS-like_dom_sf"/>
</dbReference>
<dbReference type="InterPro" id="IPR052155">
    <property type="entry name" value="Biofilm_reg_signaling"/>
</dbReference>
<dbReference type="CDD" id="cd00130">
    <property type="entry name" value="PAS"/>
    <property type="match status" value="2"/>
</dbReference>
<feature type="transmembrane region" description="Helical" evidence="1">
    <location>
        <begin position="125"/>
        <end position="147"/>
    </location>
</feature>
<dbReference type="Gene3D" id="3.30.450.20">
    <property type="entry name" value="PAS domain"/>
    <property type="match status" value="2"/>
</dbReference>
<keyword evidence="6" id="KW-1185">Reference proteome</keyword>
<dbReference type="SUPFAM" id="SSF55073">
    <property type="entry name" value="Nucleotide cyclase"/>
    <property type="match status" value="1"/>
</dbReference>
<feature type="transmembrane region" description="Helical" evidence="1">
    <location>
        <begin position="60"/>
        <end position="83"/>
    </location>
</feature>
<feature type="transmembrane region" description="Helical" evidence="1">
    <location>
        <begin position="198"/>
        <end position="220"/>
    </location>
</feature>
<keyword evidence="1" id="KW-0812">Transmembrane</keyword>
<dbReference type="InterPro" id="IPR000700">
    <property type="entry name" value="PAS-assoc_C"/>
</dbReference>
<comment type="caution">
    <text evidence="5">The sequence shown here is derived from an EMBL/GenBank/DDBJ whole genome shotgun (WGS) entry which is preliminary data.</text>
</comment>